<proteinExistence type="predicted"/>
<keyword evidence="4" id="KW-1185">Reference proteome</keyword>
<feature type="domain" description="Fe/B12 periplasmic-binding" evidence="2">
    <location>
        <begin position="13"/>
        <end position="253"/>
    </location>
</feature>
<dbReference type="InterPro" id="IPR050902">
    <property type="entry name" value="ABC_Transporter_SBP"/>
</dbReference>
<dbReference type="NCBIfam" id="NF038402">
    <property type="entry name" value="TroA_like"/>
    <property type="match status" value="1"/>
</dbReference>
<comment type="caution">
    <text evidence="3">The sequence shown here is derived from an EMBL/GenBank/DDBJ whole genome shotgun (WGS) entry which is preliminary data.</text>
</comment>
<dbReference type="InterPro" id="IPR002491">
    <property type="entry name" value="ABC_transptr_periplasmic_BD"/>
</dbReference>
<dbReference type="PANTHER" id="PTHR30535:SF35">
    <property type="entry name" value="PERIPLASMIC BINDING PROTEIN"/>
    <property type="match status" value="1"/>
</dbReference>
<dbReference type="PANTHER" id="PTHR30535">
    <property type="entry name" value="VITAMIN B12-BINDING PROTEIN"/>
    <property type="match status" value="1"/>
</dbReference>
<organism evidence="3 4">
    <name type="scientific">Hymenobacter negativus</name>
    <dbReference type="NCBI Taxonomy" id="2795026"/>
    <lineage>
        <taxon>Bacteria</taxon>
        <taxon>Pseudomonadati</taxon>
        <taxon>Bacteroidota</taxon>
        <taxon>Cytophagia</taxon>
        <taxon>Cytophagales</taxon>
        <taxon>Hymenobacteraceae</taxon>
        <taxon>Hymenobacter</taxon>
    </lineage>
</organism>
<dbReference type="InterPro" id="IPR054828">
    <property type="entry name" value="Vit_B12_bind_prot"/>
</dbReference>
<protein>
    <submittedName>
        <fullName evidence="3">ABC transporter substrate-binding protein</fullName>
    </submittedName>
</protein>
<reference evidence="3 4" key="1">
    <citation type="submission" date="2020-12" db="EMBL/GenBank/DDBJ databases">
        <title>Hymenobacter sp.</title>
        <authorList>
            <person name="Kim M.K."/>
        </authorList>
    </citation>
    <scope>NUCLEOTIDE SEQUENCE [LARGE SCALE GENOMIC DNA]</scope>
    <source>
        <strain evidence="3 4">BT442</strain>
    </source>
</reference>
<sequence>MERRVAVPFPPQRIVSLVPSQTELLFDLGLGEKVVGVTKFCIHPAEARTKATVIGGTKNFDFGKIAALKPDLIIGNKEENYQDGVDQLAAKYPVWISDISNLSEALDMIRRVGFITGAKEKAATLAAEIEASFARLAASAADETLVSAAYFIWRKPYMVAATCTFIDGMLRRAGFANAFAGQSRYPEITAEQLATAAPQRILLSSEPYPFAEKHVAEFQQICPAAKVDIVDGELFSWYGSRLLKSAAYFSQLR</sequence>
<evidence type="ECO:0000256" key="1">
    <source>
        <dbReference type="ARBA" id="ARBA00022729"/>
    </source>
</evidence>
<accession>A0ABS0Q642</accession>
<dbReference type="Gene3D" id="3.40.50.1980">
    <property type="entry name" value="Nitrogenase molybdenum iron protein domain"/>
    <property type="match status" value="2"/>
</dbReference>
<name>A0ABS0Q642_9BACT</name>
<dbReference type="PROSITE" id="PS50983">
    <property type="entry name" value="FE_B12_PBP"/>
    <property type="match status" value="1"/>
</dbReference>
<keyword evidence="1" id="KW-0732">Signal</keyword>
<evidence type="ECO:0000259" key="2">
    <source>
        <dbReference type="PROSITE" id="PS50983"/>
    </source>
</evidence>
<evidence type="ECO:0000313" key="3">
    <source>
        <dbReference type="EMBL" id="MBH8557724.1"/>
    </source>
</evidence>
<evidence type="ECO:0000313" key="4">
    <source>
        <dbReference type="Proteomes" id="UP000625631"/>
    </source>
</evidence>
<gene>
    <name evidence="3" type="ORF">I7X13_06670</name>
</gene>
<dbReference type="EMBL" id="JAEDAE010000002">
    <property type="protein sequence ID" value="MBH8557724.1"/>
    <property type="molecule type" value="Genomic_DNA"/>
</dbReference>
<dbReference type="SUPFAM" id="SSF53807">
    <property type="entry name" value="Helical backbone' metal receptor"/>
    <property type="match status" value="1"/>
</dbReference>
<dbReference type="Proteomes" id="UP000625631">
    <property type="component" value="Unassembled WGS sequence"/>
</dbReference>
<dbReference type="Pfam" id="PF01497">
    <property type="entry name" value="Peripla_BP_2"/>
    <property type="match status" value="1"/>
</dbReference>